<dbReference type="GO" id="GO:0005634">
    <property type="term" value="C:nucleus"/>
    <property type="evidence" value="ECO:0007669"/>
    <property type="project" value="TreeGrafter"/>
</dbReference>
<dbReference type="GO" id="GO:0003700">
    <property type="term" value="F:DNA-binding transcription factor activity"/>
    <property type="evidence" value="ECO:0007669"/>
    <property type="project" value="TreeGrafter"/>
</dbReference>
<comment type="caution">
    <text evidence="3">The sequence shown here is derived from an EMBL/GenBank/DDBJ whole genome shotgun (WGS) entry which is preliminary data.</text>
</comment>
<gene>
    <name evidence="3" type="ORF">FPOA_03652</name>
</gene>
<accession>A0A1B8ARF3</accession>
<keyword evidence="4" id="KW-1185">Reference proteome</keyword>
<name>A0A1B8ARF3_FUSPO</name>
<dbReference type="PANTHER" id="PTHR37534:SF2">
    <property type="entry name" value="N-ACETYLTRANSFERASE DOMAIN-CONTAINING PROTEIN"/>
    <property type="match status" value="1"/>
</dbReference>
<organism evidence="3 4">
    <name type="scientific">Fusarium poae</name>
    <dbReference type="NCBI Taxonomy" id="36050"/>
    <lineage>
        <taxon>Eukaryota</taxon>
        <taxon>Fungi</taxon>
        <taxon>Dikarya</taxon>
        <taxon>Ascomycota</taxon>
        <taxon>Pezizomycotina</taxon>
        <taxon>Sordariomycetes</taxon>
        <taxon>Hypocreomycetidae</taxon>
        <taxon>Hypocreales</taxon>
        <taxon>Nectriaceae</taxon>
        <taxon>Fusarium</taxon>
    </lineage>
</organism>
<dbReference type="Proteomes" id="UP000091967">
    <property type="component" value="Unassembled WGS sequence"/>
</dbReference>
<dbReference type="EMBL" id="LYXU01000002">
    <property type="protein sequence ID" value="OBS23093.1"/>
    <property type="molecule type" value="Genomic_DNA"/>
</dbReference>
<dbReference type="GO" id="GO:0000976">
    <property type="term" value="F:transcription cis-regulatory region binding"/>
    <property type="evidence" value="ECO:0007669"/>
    <property type="project" value="TreeGrafter"/>
</dbReference>
<evidence type="ECO:0000313" key="3">
    <source>
        <dbReference type="EMBL" id="OBS23093.1"/>
    </source>
</evidence>
<evidence type="ECO:0000313" key="4">
    <source>
        <dbReference type="Proteomes" id="UP000091967"/>
    </source>
</evidence>
<evidence type="ECO:0000256" key="2">
    <source>
        <dbReference type="SAM" id="MobiDB-lite"/>
    </source>
</evidence>
<reference evidence="3 4" key="1">
    <citation type="submission" date="2016-06" db="EMBL/GenBank/DDBJ databases">
        <title>Living apart together: crosstalk between the core and supernumerary genomes in a fungal plant pathogen.</title>
        <authorList>
            <person name="Vanheule A."/>
            <person name="Audenaert K."/>
            <person name="Warris S."/>
            <person name="Van De Geest H."/>
            <person name="Schijlen E."/>
            <person name="Hofte M."/>
            <person name="De Saeger S."/>
            <person name="Haesaert G."/>
            <person name="Waalwijk C."/>
            <person name="Van Der Lee T."/>
        </authorList>
    </citation>
    <scope>NUCLEOTIDE SEQUENCE [LARGE SCALE GENOMIC DNA]</scope>
    <source>
        <strain evidence="3 4">2516</strain>
    </source>
</reference>
<dbReference type="PANTHER" id="PTHR37534">
    <property type="entry name" value="TRANSCRIPTIONAL ACTIVATOR PROTEIN UGA3"/>
    <property type="match status" value="1"/>
</dbReference>
<dbReference type="GO" id="GO:0045944">
    <property type="term" value="P:positive regulation of transcription by RNA polymerase II"/>
    <property type="evidence" value="ECO:0007669"/>
    <property type="project" value="TreeGrafter"/>
</dbReference>
<proteinExistence type="predicted"/>
<dbReference type="AlphaFoldDB" id="A0A1B8ARF3"/>
<feature type="region of interest" description="Disordered" evidence="2">
    <location>
        <begin position="33"/>
        <end position="81"/>
    </location>
</feature>
<sequence>MLPSIQGSSAKYDAQFSGTQSWVSGNAKEFLLQTGPRQRRKKIAIDDNTPTSISTINTPVDQSQSNLSDYDTTRDSSISGLETSSYTNTAMRDNMVPFGSSQHGSATHLASYPQPLGDNLALSQRGPSWGGLLHTLEPPQVEDLPLEGIQEACLLRYFIEDLSPWFDLVDPQRRYQLIVPERARRYPPLLNAILAMSSRHLCRVERYKTQQGIVYRGQPLPHLTPGSSVEYMLKCISVLKEFHTTQDGEIRELIVTTAVILRHYEELDDHDQDTGSEVDFDEGVNFLAILNAVLRSLTANDLSHRRDLLNASYWIALRQEVYYSLLKGYSPQIVEPPAEWVDISPANKLVSHTNQVAKWLFGDRSETGWRNLKKQEEYLDKCVTGRFSPMHYRPPNKISGEVFPTVWFASSIALTGMQHMMIARMILIAESPFLSQETDVRAAYREAEGKVRALVLEVCGTAVQHLETQPGLVNATLAIQIGTFIMGIFRIVRKTIVPGLLGTSTAAAYLASQNPVISPLPANDPIWSSRLFRRANPNGNPATQDVVIKRIPLDKIRPELLQKNGDLALEFCRGIWSGWGYEIQRRYLSFKWRSPETEQQLWDREQLSTSTYDRGTAITDHFEVVEKTATSITVRCGDSPRNQAARSSDGLFQISATIDKTHEEVELRLKSVLFSSEGKVAGNKGPMPGWMTELHQWYARLWAETGSWRLLK</sequence>
<protein>
    <submittedName>
        <fullName evidence="3">Uncharacterized protein</fullName>
    </submittedName>
</protein>
<keyword evidence="1" id="KW-0539">Nucleus</keyword>
<dbReference type="STRING" id="36050.A0A1B8ARF3"/>
<evidence type="ECO:0000256" key="1">
    <source>
        <dbReference type="ARBA" id="ARBA00023242"/>
    </source>
</evidence>
<feature type="compositionally biased region" description="Polar residues" evidence="2">
    <location>
        <begin position="48"/>
        <end position="81"/>
    </location>
</feature>